<comment type="caution">
    <text evidence="2">The sequence shown here is derived from an EMBL/GenBank/DDBJ whole genome shotgun (WGS) entry which is preliminary data.</text>
</comment>
<sequence length="116" mass="12604">MTQRGAPKIMDVASLHAPLVRRTIETINAGRLDEFMALFARDATVVDGPPYHGHAAIRTWAQRETFGVQMHIDVMHEKNAEGTAVDVNVTSTGGYSGPGTFLFTIGGGLIERLVIR</sequence>
<dbReference type="InterPro" id="IPR037401">
    <property type="entry name" value="SnoaL-like"/>
</dbReference>
<evidence type="ECO:0000313" key="2">
    <source>
        <dbReference type="EMBL" id="TMI83393.1"/>
    </source>
</evidence>
<dbReference type="Pfam" id="PF12680">
    <property type="entry name" value="SnoaL_2"/>
    <property type="match status" value="1"/>
</dbReference>
<evidence type="ECO:0000259" key="1">
    <source>
        <dbReference type="Pfam" id="PF12680"/>
    </source>
</evidence>
<dbReference type="Gene3D" id="3.10.450.50">
    <property type="match status" value="1"/>
</dbReference>
<proteinExistence type="predicted"/>
<organism evidence="2 3">
    <name type="scientific">Candidatus Segetimicrobium genomatis</name>
    <dbReference type="NCBI Taxonomy" id="2569760"/>
    <lineage>
        <taxon>Bacteria</taxon>
        <taxon>Bacillati</taxon>
        <taxon>Candidatus Sysuimicrobiota</taxon>
        <taxon>Candidatus Sysuimicrobiia</taxon>
        <taxon>Candidatus Sysuimicrobiales</taxon>
        <taxon>Candidatus Segetimicrobiaceae</taxon>
        <taxon>Candidatus Segetimicrobium</taxon>
    </lineage>
</organism>
<gene>
    <name evidence="2" type="ORF">E6H04_03090</name>
</gene>
<evidence type="ECO:0000313" key="3">
    <source>
        <dbReference type="Proteomes" id="UP000320048"/>
    </source>
</evidence>
<dbReference type="SUPFAM" id="SSF54427">
    <property type="entry name" value="NTF2-like"/>
    <property type="match status" value="1"/>
</dbReference>
<reference evidence="2 3" key="1">
    <citation type="journal article" date="2019" name="Nat. Microbiol.">
        <title>Mediterranean grassland soil C-N compound turnover is dependent on rainfall and depth, and is mediated by genomically divergent microorganisms.</title>
        <authorList>
            <person name="Diamond S."/>
            <person name="Andeer P.F."/>
            <person name="Li Z."/>
            <person name="Crits-Christoph A."/>
            <person name="Burstein D."/>
            <person name="Anantharaman K."/>
            <person name="Lane K.R."/>
            <person name="Thomas B.C."/>
            <person name="Pan C."/>
            <person name="Northen T.R."/>
            <person name="Banfield J.F."/>
        </authorList>
    </citation>
    <scope>NUCLEOTIDE SEQUENCE [LARGE SCALE GENOMIC DNA]</scope>
    <source>
        <strain evidence="2">NP_7</strain>
    </source>
</reference>
<dbReference type="AlphaFoldDB" id="A0A537JIM5"/>
<dbReference type="InterPro" id="IPR032710">
    <property type="entry name" value="NTF2-like_dom_sf"/>
</dbReference>
<dbReference type="EMBL" id="VBAO01000077">
    <property type="protein sequence ID" value="TMI83393.1"/>
    <property type="molecule type" value="Genomic_DNA"/>
</dbReference>
<feature type="domain" description="SnoaL-like" evidence="1">
    <location>
        <begin position="20"/>
        <end position="112"/>
    </location>
</feature>
<name>A0A537JIM5_9BACT</name>
<protein>
    <recommendedName>
        <fullName evidence="1">SnoaL-like domain-containing protein</fullName>
    </recommendedName>
</protein>
<accession>A0A537JIM5</accession>
<dbReference type="Proteomes" id="UP000320048">
    <property type="component" value="Unassembled WGS sequence"/>
</dbReference>